<name>A0A0R1GTT5_9LACO</name>
<evidence type="ECO:0000313" key="2">
    <source>
        <dbReference type="EMBL" id="KRK37597.1"/>
    </source>
</evidence>
<protein>
    <recommendedName>
        <fullName evidence="4">Integral membrane protein</fullName>
    </recommendedName>
</protein>
<evidence type="ECO:0000256" key="1">
    <source>
        <dbReference type="SAM" id="Phobius"/>
    </source>
</evidence>
<keyword evidence="3" id="KW-1185">Reference proteome</keyword>
<keyword evidence="1" id="KW-1133">Transmembrane helix</keyword>
<feature type="transmembrane region" description="Helical" evidence="1">
    <location>
        <begin position="7"/>
        <end position="26"/>
    </location>
</feature>
<feature type="transmembrane region" description="Helical" evidence="1">
    <location>
        <begin position="62"/>
        <end position="82"/>
    </location>
</feature>
<dbReference type="EMBL" id="AZCV01000004">
    <property type="protein sequence ID" value="KRK37597.1"/>
    <property type="molecule type" value="Genomic_DNA"/>
</dbReference>
<sequence>MQQNSGAIPLAIGLTIGIIGLIIGLIAIFGSIIITIIAVFLSLILVGVLATYTGLGLLAGSWAVGLTYLGGGVLAIGLVLLLIPVLKWLLVGISHVVAQIFRWFYRKTLGRHSAEVQG</sequence>
<accession>A0A0R1GTT5</accession>
<dbReference type="PATRIC" id="fig|1423722.3.peg.1233"/>
<evidence type="ECO:0008006" key="4">
    <source>
        <dbReference type="Google" id="ProtNLM"/>
    </source>
</evidence>
<dbReference type="AlphaFoldDB" id="A0A0R1GTT5"/>
<evidence type="ECO:0000313" key="3">
    <source>
        <dbReference type="Proteomes" id="UP000050909"/>
    </source>
</evidence>
<feature type="transmembrane region" description="Helical" evidence="1">
    <location>
        <begin position="32"/>
        <end position="55"/>
    </location>
</feature>
<keyword evidence="1" id="KW-0472">Membrane</keyword>
<feature type="transmembrane region" description="Helical" evidence="1">
    <location>
        <begin position="88"/>
        <end position="105"/>
    </location>
</feature>
<dbReference type="RefSeq" id="WP_054746059.1">
    <property type="nucleotide sequence ID" value="NZ_AZCV01000004.1"/>
</dbReference>
<proteinExistence type="predicted"/>
<dbReference type="Proteomes" id="UP000050909">
    <property type="component" value="Unassembled WGS sequence"/>
</dbReference>
<keyword evidence="1" id="KW-0812">Transmembrane</keyword>
<gene>
    <name evidence="2" type="ORF">FC62_GL001210</name>
</gene>
<organism evidence="2 3">
    <name type="scientific">Amylolactobacillus amylotrophicus DSM 20534</name>
    <dbReference type="NCBI Taxonomy" id="1423722"/>
    <lineage>
        <taxon>Bacteria</taxon>
        <taxon>Bacillati</taxon>
        <taxon>Bacillota</taxon>
        <taxon>Bacilli</taxon>
        <taxon>Lactobacillales</taxon>
        <taxon>Lactobacillaceae</taxon>
        <taxon>Amylolactobacillus</taxon>
    </lineage>
</organism>
<reference evidence="2 3" key="1">
    <citation type="journal article" date="2015" name="Genome Announc.">
        <title>Expanding the biotechnology potential of lactobacilli through comparative genomics of 213 strains and associated genera.</title>
        <authorList>
            <person name="Sun Z."/>
            <person name="Harris H.M."/>
            <person name="McCann A."/>
            <person name="Guo C."/>
            <person name="Argimon S."/>
            <person name="Zhang W."/>
            <person name="Yang X."/>
            <person name="Jeffery I.B."/>
            <person name="Cooney J.C."/>
            <person name="Kagawa T.F."/>
            <person name="Liu W."/>
            <person name="Song Y."/>
            <person name="Salvetti E."/>
            <person name="Wrobel A."/>
            <person name="Rasinkangas P."/>
            <person name="Parkhill J."/>
            <person name="Rea M.C."/>
            <person name="O'Sullivan O."/>
            <person name="Ritari J."/>
            <person name="Douillard F.P."/>
            <person name="Paul Ross R."/>
            <person name="Yang R."/>
            <person name="Briner A.E."/>
            <person name="Felis G.E."/>
            <person name="de Vos W.M."/>
            <person name="Barrangou R."/>
            <person name="Klaenhammer T.R."/>
            <person name="Caufield P.W."/>
            <person name="Cui Y."/>
            <person name="Zhang H."/>
            <person name="O'Toole P.W."/>
        </authorList>
    </citation>
    <scope>NUCLEOTIDE SEQUENCE [LARGE SCALE GENOMIC DNA]</scope>
    <source>
        <strain evidence="2 3">DSM 20534</strain>
    </source>
</reference>
<comment type="caution">
    <text evidence="2">The sequence shown here is derived from an EMBL/GenBank/DDBJ whole genome shotgun (WGS) entry which is preliminary data.</text>
</comment>